<dbReference type="EMBL" id="FNNU01000003">
    <property type="protein sequence ID" value="SDX19175.1"/>
    <property type="molecule type" value="Genomic_DNA"/>
</dbReference>
<evidence type="ECO:0000313" key="2">
    <source>
        <dbReference type="Proteomes" id="UP000243778"/>
    </source>
</evidence>
<dbReference type="AlphaFoldDB" id="A0A1H2ZP91"/>
<name>A0A1H2ZP91_9PSED</name>
<keyword evidence="2" id="KW-1185">Reference proteome</keyword>
<evidence type="ECO:0000313" key="1">
    <source>
        <dbReference type="EMBL" id="SDX19175.1"/>
    </source>
</evidence>
<sequence>MGHGGQRDPSEYRKITAEVFYDISRRKNGVRPCPGQGFPTDIKIECSKEIRDYPVGTKVRLDVVETDKEGSRPFLYSSYKWEHEVVE</sequence>
<reference evidence="2" key="1">
    <citation type="submission" date="2016-10" db="EMBL/GenBank/DDBJ databases">
        <authorList>
            <person name="Varghese N."/>
            <person name="Submissions S."/>
        </authorList>
    </citation>
    <scope>NUCLEOTIDE SEQUENCE [LARGE SCALE GENOMIC DNA]</scope>
    <source>
        <strain evidence="2">NRRL B-59562</strain>
    </source>
</reference>
<dbReference type="STRING" id="1007099.SAMN05216287_2392"/>
<dbReference type="Proteomes" id="UP000243778">
    <property type="component" value="Unassembled WGS sequence"/>
</dbReference>
<accession>A0A1H2ZP91</accession>
<gene>
    <name evidence="1" type="ORF">SAMN05216287_2392</name>
</gene>
<protein>
    <submittedName>
        <fullName evidence="1">Uncharacterized protein</fullName>
    </submittedName>
</protein>
<proteinExistence type="predicted"/>
<dbReference type="OrthoDB" id="1260906at2"/>
<organism evidence="1 2">
    <name type="scientific">Pseudomonas kuykendallii</name>
    <dbReference type="NCBI Taxonomy" id="1007099"/>
    <lineage>
        <taxon>Bacteria</taxon>
        <taxon>Pseudomonadati</taxon>
        <taxon>Pseudomonadota</taxon>
        <taxon>Gammaproteobacteria</taxon>
        <taxon>Pseudomonadales</taxon>
        <taxon>Pseudomonadaceae</taxon>
        <taxon>Pseudomonas</taxon>
    </lineage>
</organism>